<comment type="caution">
    <text evidence="2">The sequence shown here is derived from an EMBL/GenBank/DDBJ whole genome shotgun (WGS) entry which is preliminary data.</text>
</comment>
<dbReference type="EMBL" id="QQBA01000017">
    <property type="protein sequence ID" value="RDI50360.1"/>
    <property type="molecule type" value="Genomic_DNA"/>
</dbReference>
<evidence type="ECO:0000313" key="4">
    <source>
        <dbReference type="Proteomes" id="UP000321392"/>
    </source>
</evidence>
<sequence length="411" mass="46181">MIKRLRLIIVSIICFLLFVFAATKTNNLEANISLVTTQKKFIAGKPIALQFKSNSTLATARLFIIHSYGKTILQGKNQEGKLTFKIPPIYSLKTGQVSWYLIQNEKVTDTGNFEVLPNNTTPTLLENYLGPNTILTGKEHYTMMVAIPTDSYDNPKADNTTVFIKDQFLENITVSTQKTASFIAWKNIYSRTKSGKMLVSTQCENTSSKEFETELNPSIATDFTVGFSRNHEFADGNQITKLETSKIKDQFGNLVGDGTLVIFQVITKNNMLLKTFAATINGVAIAQLLHPDHAETYNVKAYITGIAESNLIQITYKPLLSNFTYQFSEKNRKITVGPLKSFMKQIVPDGIKTELKIFHNGKLLETKNVETNKGYATFNLLAAFYKKPTYQFEITTLGITKKTETKNYEAN</sequence>
<protein>
    <submittedName>
        <fullName evidence="2">Uncharacterized protein</fullName>
    </submittedName>
</protein>
<dbReference type="AlphaFoldDB" id="A0A562PJY8"/>
<reference evidence="1 3" key="2">
    <citation type="submission" date="2018-07" db="EMBL/GenBank/DDBJ databases">
        <title>Genomic Encyclopedia of Type Strains, Phase IV (KMG-IV): sequencing the most valuable type-strain genomes for metagenomic binning, comparative biology and taxonomic classification.</title>
        <authorList>
            <person name="Goeker M."/>
        </authorList>
    </citation>
    <scope>NUCLEOTIDE SEQUENCE [LARGE SCALE GENOMIC DNA]</scope>
    <source>
        <strain evidence="1 3">DSM 19728</strain>
    </source>
</reference>
<reference evidence="2 4" key="1">
    <citation type="journal article" date="2015" name="Stand. Genomic Sci.">
        <title>Genomic Encyclopedia of Bacterial and Archaeal Type Strains, Phase III: the genomes of soil and plant-associated and newly described type strains.</title>
        <authorList>
            <person name="Whitman W.B."/>
            <person name="Woyke T."/>
            <person name="Klenk H.P."/>
            <person name="Zhou Y."/>
            <person name="Lilburn T.G."/>
            <person name="Beck B.J."/>
            <person name="De Vos P."/>
            <person name="Vandamme P."/>
            <person name="Eisen J.A."/>
            <person name="Garrity G."/>
            <person name="Hugenholtz P."/>
            <person name="Kyrpides N.C."/>
        </authorList>
    </citation>
    <scope>NUCLEOTIDE SEQUENCE [LARGE SCALE GENOMIC DNA]</scope>
    <source>
        <strain evidence="2 4">CGMCC 1.5380</strain>
    </source>
</reference>
<dbReference type="RefSeq" id="WP_114755169.1">
    <property type="nucleotide sequence ID" value="NZ_QQBA01000017.1"/>
</dbReference>
<reference evidence="2" key="3">
    <citation type="submission" date="2019-07" db="EMBL/GenBank/DDBJ databases">
        <authorList>
            <person name="Whitman W."/>
            <person name="Huntemann M."/>
            <person name="Clum A."/>
            <person name="Pillay M."/>
            <person name="Palaniappan K."/>
            <person name="Varghese N."/>
            <person name="Mikhailova N."/>
            <person name="Stamatis D."/>
            <person name="Reddy T."/>
            <person name="Daum C."/>
            <person name="Shapiro N."/>
            <person name="Ivanova N."/>
            <person name="Kyrpides N."/>
            <person name="Woyke T."/>
        </authorList>
    </citation>
    <scope>NUCLEOTIDE SEQUENCE</scope>
    <source>
        <strain evidence="2">CGMCC 1.5380</strain>
    </source>
</reference>
<evidence type="ECO:0000313" key="3">
    <source>
        <dbReference type="Proteomes" id="UP000254518"/>
    </source>
</evidence>
<accession>A0A562PJY8</accession>
<organism evidence="2 4">
    <name type="scientific">Flavobacterium glaciei</name>
    <dbReference type="NCBI Taxonomy" id="386300"/>
    <lineage>
        <taxon>Bacteria</taxon>
        <taxon>Pseudomonadati</taxon>
        <taxon>Bacteroidota</taxon>
        <taxon>Flavobacteriia</taxon>
        <taxon>Flavobacteriales</taxon>
        <taxon>Flavobacteriaceae</taxon>
        <taxon>Flavobacterium</taxon>
    </lineage>
</organism>
<dbReference type="Proteomes" id="UP000321392">
    <property type="component" value="Unassembled WGS sequence"/>
</dbReference>
<name>A0A562PJY8_9FLAO</name>
<keyword evidence="3" id="KW-1185">Reference proteome</keyword>
<gene>
    <name evidence="1" type="ORF">DFR66_11723</name>
    <name evidence="2" type="ORF">IQ02_02536</name>
</gene>
<evidence type="ECO:0000313" key="1">
    <source>
        <dbReference type="EMBL" id="RDI50360.1"/>
    </source>
</evidence>
<dbReference type="Proteomes" id="UP000254518">
    <property type="component" value="Unassembled WGS sequence"/>
</dbReference>
<proteinExistence type="predicted"/>
<dbReference type="EMBL" id="VLKX01000016">
    <property type="protein sequence ID" value="TWI44643.1"/>
    <property type="molecule type" value="Genomic_DNA"/>
</dbReference>
<dbReference type="OrthoDB" id="980944at2"/>
<evidence type="ECO:0000313" key="2">
    <source>
        <dbReference type="EMBL" id="TWI44643.1"/>
    </source>
</evidence>